<organism evidence="6 7">
    <name type="scientific">Bacteroides luti</name>
    <dbReference type="NCBI Taxonomy" id="1297750"/>
    <lineage>
        <taxon>Bacteria</taxon>
        <taxon>Pseudomonadati</taxon>
        <taxon>Bacteroidota</taxon>
        <taxon>Bacteroidia</taxon>
        <taxon>Bacteroidales</taxon>
        <taxon>Bacteroidaceae</taxon>
        <taxon>Bacteroides</taxon>
    </lineage>
</organism>
<gene>
    <name evidence="6" type="ORF">SAMN05444405_10521</name>
</gene>
<dbReference type="PANTHER" id="PTHR10283:SF82">
    <property type="entry name" value="SOLUTE CARRIER FAMILY 13 MEMBER 2"/>
    <property type="match status" value="1"/>
</dbReference>
<feature type="transmembrane region" description="Helical" evidence="5">
    <location>
        <begin position="377"/>
        <end position="396"/>
    </location>
</feature>
<dbReference type="Pfam" id="PF16980">
    <property type="entry name" value="CitMHS_2"/>
    <property type="match status" value="1"/>
</dbReference>
<feature type="transmembrane region" description="Helical" evidence="5">
    <location>
        <begin position="137"/>
        <end position="156"/>
    </location>
</feature>
<feature type="transmembrane region" description="Helical" evidence="5">
    <location>
        <begin position="261"/>
        <end position="278"/>
    </location>
</feature>
<comment type="subcellular location">
    <subcellularLocation>
        <location evidence="1">Membrane</location>
        <topology evidence="1">Multi-pass membrane protein</topology>
    </subcellularLocation>
</comment>
<feature type="transmembrane region" description="Helical" evidence="5">
    <location>
        <begin position="290"/>
        <end position="315"/>
    </location>
</feature>
<sequence length="441" mass="49256">MESTFNMPLWVSIPFLIMLLAIAVGPLILGKWWDKNKNKLLVSIILSIPVVVYMLDNGLSTNLANTVVHDYVPFIILLGSLFIITGGIHVSGDIKATPRNNVLFMGIGYVLAAFMGTTGAAMLLIRPMINTNQERKYITHTMLFFIAAIANCGGLLTALGDPPLFMLYLRGAEFSWFFTLFPEWAFTGVLLLSIYYFVDRYYYKKEEWIDLAEDSIQQEPIRVTGNINFLFLLGVILAVAFINKGNIPAMEQENTPIWLEYIREIILVILAALSLYYTKSEVRKNNSFSWTPITEVACLFLGIFVTMSPALIWLANNAVSFGVTEPRQFLYASGVLSSFLDNTPTAVAFYDLARGLVTGGIPPFLSESIRVAGVPEILLKAICVGSVFFGSMTYIGNGPNFMVKSIAEERGIKMPSFFAYMFKFSLIVLLPIYIIVQLIFI</sequence>
<keyword evidence="3 5" id="KW-1133">Transmembrane helix</keyword>
<feature type="transmembrane region" description="Helical" evidence="5">
    <location>
        <begin position="417"/>
        <end position="440"/>
    </location>
</feature>
<evidence type="ECO:0000256" key="3">
    <source>
        <dbReference type="ARBA" id="ARBA00022989"/>
    </source>
</evidence>
<name>A0A1M4YLU4_9BACE</name>
<dbReference type="AlphaFoldDB" id="A0A1M4YLU4"/>
<dbReference type="EMBL" id="FQTV01000005">
    <property type="protein sequence ID" value="SHF06721.1"/>
    <property type="molecule type" value="Genomic_DNA"/>
</dbReference>
<keyword evidence="4 5" id="KW-0472">Membrane</keyword>
<feature type="transmembrane region" description="Helical" evidence="5">
    <location>
        <begin position="7"/>
        <end position="28"/>
    </location>
</feature>
<evidence type="ECO:0000313" key="7">
    <source>
        <dbReference type="Proteomes" id="UP000184509"/>
    </source>
</evidence>
<feature type="transmembrane region" description="Helical" evidence="5">
    <location>
        <begin position="40"/>
        <end position="59"/>
    </location>
</feature>
<reference evidence="6 7" key="1">
    <citation type="submission" date="2016-11" db="EMBL/GenBank/DDBJ databases">
        <authorList>
            <person name="Jaros S."/>
            <person name="Januszkiewicz K."/>
            <person name="Wedrychowicz H."/>
        </authorList>
    </citation>
    <scope>NUCLEOTIDE SEQUENCE [LARGE SCALE GENOMIC DNA]</scope>
    <source>
        <strain evidence="6 7">DSM 26991</strain>
    </source>
</reference>
<dbReference type="Proteomes" id="UP000184509">
    <property type="component" value="Unassembled WGS sequence"/>
</dbReference>
<keyword evidence="7" id="KW-1185">Reference proteome</keyword>
<dbReference type="OrthoDB" id="9765532at2"/>
<evidence type="ECO:0000256" key="1">
    <source>
        <dbReference type="ARBA" id="ARBA00004141"/>
    </source>
</evidence>
<feature type="transmembrane region" description="Helical" evidence="5">
    <location>
        <begin position="71"/>
        <end position="90"/>
    </location>
</feature>
<feature type="transmembrane region" description="Helical" evidence="5">
    <location>
        <begin position="176"/>
        <end position="198"/>
    </location>
</feature>
<dbReference type="InterPro" id="IPR031566">
    <property type="entry name" value="CitMHS_2"/>
</dbReference>
<feature type="transmembrane region" description="Helical" evidence="5">
    <location>
        <begin position="223"/>
        <end position="241"/>
    </location>
</feature>
<feature type="transmembrane region" description="Helical" evidence="5">
    <location>
        <begin position="102"/>
        <end position="125"/>
    </location>
</feature>
<dbReference type="PANTHER" id="PTHR10283">
    <property type="entry name" value="SOLUTE CARRIER FAMILY 13 MEMBER"/>
    <property type="match status" value="1"/>
</dbReference>
<evidence type="ECO:0000256" key="4">
    <source>
        <dbReference type="ARBA" id="ARBA00023136"/>
    </source>
</evidence>
<dbReference type="GO" id="GO:0022857">
    <property type="term" value="F:transmembrane transporter activity"/>
    <property type="evidence" value="ECO:0007669"/>
    <property type="project" value="UniProtKB-ARBA"/>
</dbReference>
<evidence type="ECO:0000256" key="5">
    <source>
        <dbReference type="SAM" id="Phobius"/>
    </source>
</evidence>
<dbReference type="GO" id="GO:0005886">
    <property type="term" value="C:plasma membrane"/>
    <property type="evidence" value="ECO:0007669"/>
    <property type="project" value="TreeGrafter"/>
</dbReference>
<protein>
    <submittedName>
        <fullName evidence="6">Transporter, UIT6 family</fullName>
    </submittedName>
</protein>
<keyword evidence="2 5" id="KW-0812">Transmembrane</keyword>
<evidence type="ECO:0000313" key="6">
    <source>
        <dbReference type="EMBL" id="SHF06721.1"/>
    </source>
</evidence>
<accession>A0A1M4YLU4</accession>
<dbReference type="RefSeq" id="WP_073400130.1">
    <property type="nucleotide sequence ID" value="NZ_FQTV01000005.1"/>
</dbReference>
<evidence type="ECO:0000256" key="2">
    <source>
        <dbReference type="ARBA" id="ARBA00022692"/>
    </source>
</evidence>
<dbReference type="STRING" id="1297750.SAMN05444405_10521"/>
<proteinExistence type="predicted"/>